<dbReference type="InterPro" id="IPR019888">
    <property type="entry name" value="Tscrpt_reg_AsnC-like"/>
</dbReference>
<dbReference type="Proteomes" id="UP000319148">
    <property type="component" value="Unassembled WGS sequence"/>
</dbReference>
<dbReference type="InterPro" id="IPR011991">
    <property type="entry name" value="ArsR-like_HTH"/>
</dbReference>
<dbReference type="SMART" id="SM00344">
    <property type="entry name" value="HTH_ASNC"/>
    <property type="match status" value="1"/>
</dbReference>
<evidence type="ECO:0000256" key="1">
    <source>
        <dbReference type="ARBA" id="ARBA00023015"/>
    </source>
</evidence>
<dbReference type="InterPro" id="IPR000485">
    <property type="entry name" value="AsnC-type_HTH_dom"/>
</dbReference>
<dbReference type="PRINTS" id="PR00033">
    <property type="entry name" value="HTHASNC"/>
</dbReference>
<sequence>MSVTLDASDRKILTLIQQDATLTHQEIADRANLSSTSVWRRIKSLEEAGVIQGRVALLDAKQVGMQVSALVSVRLTHQGAGTGQEFETFIAGRPEVLECYAVVGNYDYAMIIRVPDVERFEKFLSGTLLSHPAVASSTSSFAMRQVKYSTALSLD</sequence>
<dbReference type="EMBL" id="VFIY01000018">
    <property type="protein sequence ID" value="TPD57617.1"/>
    <property type="molecule type" value="Genomic_DNA"/>
</dbReference>
<dbReference type="PROSITE" id="PS50956">
    <property type="entry name" value="HTH_ASNC_2"/>
    <property type="match status" value="1"/>
</dbReference>
<dbReference type="Pfam" id="PF01037">
    <property type="entry name" value="AsnC_trans_reg"/>
    <property type="match status" value="1"/>
</dbReference>
<keyword evidence="3" id="KW-0804">Transcription</keyword>
<evidence type="ECO:0000313" key="6">
    <source>
        <dbReference type="Proteomes" id="UP000319148"/>
    </source>
</evidence>
<dbReference type="OrthoDB" id="9802341at2"/>
<dbReference type="InterPro" id="IPR011008">
    <property type="entry name" value="Dimeric_a/b-barrel"/>
</dbReference>
<dbReference type="Gene3D" id="3.30.70.920">
    <property type="match status" value="1"/>
</dbReference>
<dbReference type="GO" id="GO:0006355">
    <property type="term" value="P:regulation of DNA-templated transcription"/>
    <property type="evidence" value="ECO:0007669"/>
    <property type="project" value="UniProtKB-ARBA"/>
</dbReference>
<dbReference type="GO" id="GO:0005829">
    <property type="term" value="C:cytosol"/>
    <property type="evidence" value="ECO:0007669"/>
    <property type="project" value="TreeGrafter"/>
</dbReference>
<evidence type="ECO:0000259" key="4">
    <source>
        <dbReference type="PROSITE" id="PS50956"/>
    </source>
</evidence>
<reference evidence="6" key="1">
    <citation type="submission" date="2019-06" db="EMBL/GenBank/DDBJ databases">
        <title>The complete genome of Emcibacter congregatus ZYLT.</title>
        <authorList>
            <person name="Zhao Z."/>
        </authorList>
    </citation>
    <scope>NUCLEOTIDE SEQUENCE [LARGE SCALE GENOMIC DNA]</scope>
    <source>
        <strain evidence="6">MCCC 1A06723</strain>
    </source>
</reference>
<dbReference type="CDD" id="cd00090">
    <property type="entry name" value="HTH_ARSR"/>
    <property type="match status" value="1"/>
</dbReference>
<dbReference type="InterPro" id="IPR036388">
    <property type="entry name" value="WH-like_DNA-bd_sf"/>
</dbReference>
<evidence type="ECO:0000256" key="2">
    <source>
        <dbReference type="ARBA" id="ARBA00023125"/>
    </source>
</evidence>
<organism evidence="5 6">
    <name type="scientific">Emcibacter nanhaiensis</name>
    <dbReference type="NCBI Taxonomy" id="1505037"/>
    <lineage>
        <taxon>Bacteria</taxon>
        <taxon>Pseudomonadati</taxon>
        <taxon>Pseudomonadota</taxon>
        <taxon>Alphaproteobacteria</taxon>
        <taxon>Emcibacterales</taxon>
        <taxon>Emcibacteraceae</taxon>
        <taxon>Emcibacter</taxon>
    </lineage>
</organism>
<dbReference type="GO" id="GO:0043200">
    <property type="term" value="P:response to amino acid"/>
    <property type="evidence" value="ECO:0007669"/>
    <property type="project" value="TreeGrafter"/>
</dbReference>
<keyword evidence="1" id="KW-0805">Transcription regulation</keyword>
<dbReference type="InterPro" id="IPR019887">
    <property type="entry name" value="Tscrpt_reg_AsnC/Lrp_C"/>
</dbReference>
<feature type="domain" description="HTH asnC-type" evidence="4">
    <location>
        <begin position="5"/>
        <end position="66"/>
    </location>
</feature>
<dbReference type="SUPFAM" id="SSF46785">
    <property type="entry name" value="Winged helix' DNA-binding domain"/>
    <property type="match status" value="1"/>
</dbReference>
<name>A0A501PC92_9PROT</name>
<dbReference type="RefSeq" id="WP_139941932.1">
    <property type="nucleotide sequence ID" value="NZ_JBHSYP010000005.1"/>
</dbReference>
<gene>
    <name evidence="5" type="ORF">FIV46_16030</name>
</gene>
<dbReference type="Pfam" id="PF13412">
    <property type="entry name" value="HTH_24"/>
    <property type="match status" value="1"/>
</dbReference>
<evidence type="ECO:0000313" key="5">
    <source>
        <dbReference type="EMBL" id="TPD57617.1"/>
    </source>
</evidence>
<comment type="caution">
    <text evidence="5">The sequence shown here is derived from an EMBL/GenBank/DDBJ whole genome shotgun (WGS) entry which is preliminary data.</text>
</comment>
<dbReference type="SUPFAM" id="SSF54909">
    <property type="entry name" value="Dimeric alpha+beta barrel"/>
    <property type="match status" value="1"/>
</dbReference>
<accession>A0A501PC92</accession>
<dbReference type="AlphaFoldDB" id="A0A501PC92"/>
<dbReference type="PANTHER" id="PTHR30154:SF17">
    <property type="entry name" value="DNA-BINDING TRANSCRIPTIONAL ACTIVATOR DECR"/>
    <property type="match status" value="1"/>
</dbReference>
<dbReference type="InterPro" id="IPR036390">
    <property type="entry name" value="WH_DNA-bd_sf"/>
</dbReference>
<dbReference type="GO" id="GO:0043565">
    <property type="term" value="F:sequence-specific DNA binding"/>
    <property type="evidence" value="ECO:0007669"/>
    <property type="project" value="InterPro"/>
</dbReference>
<keyword evidence="2" id="KW-0238">DNA-binding</keyword>
<evidence type="ECO:0000256" key="3">
    <source>
        <dbReference type="ARBA" id="ARBA00023163"/>
    </source>
</evidence>
<protein>
    <submittedName>
        <fullName evidence="5">Lrp/AsnC family transcriptional regulator</fullName>
    </submittedName>
</protein>
<keyword evidence="6" id="KW-1185">Reference proteome</keyword>
<proteinExistence type="predicted"/>
<dbReference type="Gene3D" id="1.10.10.10">
    <property type="entry name" value="Winged helix-like DNA-binding domain superfamily/Winged helix DNA-binding domain"/>
    <property type="match status" value="1"/>
</dbReference>
<dbReference type="PANTHER" id="PTHR30154">
    <property type="entry name" value="LEUCINE-RESPONSIVE REGULATORY PROTEIN"/>
    <property type="match status" value="1"/>
</dbReference>